<accession>A0AAV3P3J7</accession>
<evidence type="ECO:0000259" key="1">
    <source>
        <dbReference type="Pfam" id="PF13456"/>
    </source>
</evidence>
<dbReference type="AlphaFoldDB" id="A0AAV3P3J7"/>
<dbReference type="GO" id="GO:0003676">
    <property type="term" value="F:nucleic acid binding"/>
    <property type="evidence" value="ECO:0007669"/>
    <property type="project" value="InterPro"/>
</dbReference>
<dbReference type="Pfam" id="PF13456">
    <property type="entry name" value="RVT_3"/>
    <property type="match status" value="1"/>
</dbReference>
<dbReference type="Proteomes" id="UP001454036">
    <property type="component" value="Unassembled WGS sequence"/>
</dbReference>
<reference evidence="2 3" key="1">
    <citation type="submission" date="2024-01" db="EMBL/GenBank/DDBJ databases">
        <title>The complete chloroplast genome sequence of Lithospermum erythrorhizon: insights into the phylogenetic relationship among Boraginaceae species and the maternal lineages of purple gromwells.</title>
        <authorList>
            <person name="Okada T."/>
            <person name="Watanabe K."/>
        </authorList>
    </citation>
    <scope>NUCLEOTIDE SEQUENCE [LARGE SCALE GENOMIC DNA]</scope>
</reference>
<name>A0AAV3P3J7_LITER</name>
<feature type="domain" description="RNase H type-1" evidence="1">
    <location>
        <begin position="5"/>
        <end position="39"/>
    </location>
</feature>
<evidence type="ECO:0000313" key="2">
    <source>
        <dbReference type="EMBL" id="GAA0146140.1"/>
    </source>
</evidence>
<proteinExistence type="predicted"/>
<comment type="caution">
    <text evidence="2">The sequence shown here is derived from an EMBL/GenBank/DDBJ whole genome shotgun (WGS) entry which is preliminary data.</text>
</comment>
<sequence length="75" mass="8765">MDASRGYHQIPTLAKDFTNIIFEHIPRTENEEAERLSKLATTYYDELPKEVYIELRDQRAYKAVPVKAVLEEPPD</sequence>
<gene>
    <name evidence="2" type="ORF">LIER_06165</name>
</gene>
<evidence type="ECO:0000313" key="3">
    <source>
        <dbReference type="Proteomes" id="UP001454036"/>
    </source>
</evidence>
<protein>
    <recommendedName>
        <fullName evidence="1">RNase H type-1 domain-containing protein</fullName>
    </recommendedName>
</protein>
<dbReference type="EMBL" id="BAABME010000882">
    <property type="protein sequence ID" value="GAA0146140.1"/>
    <property type="molecule type" value="Genomic_DNA"/>
</dbReference>
<dbReference type="InterPro" id="IPR002156">
    <property type="entry name" value="RNaseH_domain"/>
</dbReference>
<organism evidence="2 3">
    <name type="scientific">Lithospermum erythrorhizon</name>
    <name type="common">Purple gromwell</name>
    <name type="synonym">Lithospermum officinale var. erythrorhizon</name>
    <dbReference type="NCBI Taxonomy" id="34254"/>
    <lineage>
        <taxon>Eukaryota</taxon>
        <taxon>Viridiplantae</taxon>
        <taxon>Streptophyta</taxon>
        <taxon>Embryophyta</taxon>
        <taxon>Tracheophyta</taxon>
        <taxon>Spermatophyta</taxon>
        <taxon>Magnoliopsida</taxon>
        <taxon>eudicotyledons</taxon>
        <taxon>Gunneridae</taxon>
        <taxon>Pentapetalae</taxon>
        <taxon>asterids</taxon>
        <taxon>lamiids</taxon>
        <taxon>Boraginales</taxon>
        <taxon>Boraginaceae</taxon>
        <taxon>Boraginoideae</taxon>
        <taxon>Lithospermeae</taxon>
        <taxon>Lithospermum</taxon>
    </lineage>
</organism>
<keyword evidence="3" id="KW-1185">Reference proteome</keyword>
<dbReference type="GO" id="GO:0004523">
    <property type="term" value="F:RNA-DNA hybrid ribonuclease activity"/>
    <property type="evidence" value="ECO:0007669"/>
    <property type="project" value="InterPro"/>
</dbReference>